<sequence length="473" mass="54585">IDKILIEHRPRLQCANFYISFKIPFISVESTKINLNSDKIEIINAGKSFHYEINLAEHFHLHTQTLSSLLIKNNYICFRLNTNEKSFSSEILNLHSNGGGSGGHDGGNRIENKFELLVCNLKNDQSYKIICSNCDNNLTESYLKFDRILELPSDNLDINDWYCHKDHHKDQKDESCSSGTGSQASSSSTENSPEKHKNIYDNISGGGGSKNVSKFKPNSTEIFYGAFYALFNETILQNYRQKSNKFVFCKRCLQYLGEIQRNSAIKIWYENIKFHRRRIKLLANDEDELMTETTSTSASITEEIINLFPNDSILDNFKFLIKKTINDFNFITTLGLPPIFKIIFESKQSNGNVNYLLLQIMDKALDVFKIKQQQQQEEEEEANLAATSIAATNSSSKIIINLVKCKTMKLLFKYETYSNQPIFDYWLQDSNVVNLEISQKMFHVIIDYLVENSFYIPECYRSNLGFYLSYLDI</sequence>
<dbReference type="GO" id="GO:0031624">
    <property type="term" value="F:ubiquitin conjugating enzyme binding"/>
    <property type="evidence" value="ECO:0007669"/>
    <property type="project" value="TreeGrafter"/>
</dbReference>
<dbReference type="EMBL" id="GANO01004639">
    <property type="protein sequence ID" value="JAB55232.1"/>
    <property type="molecule type" value="mRNA"/>
</dbReference>
<dbReference type="EC" id="2.3.2.26" evidence="2"/>
<dbReference type="AlphaFoldDB" id="U5EM33"/>
<dbReference type="GO" id="GO:0005829">
    <property type="term" value="C:cytosol"/>
    <property type="evidence" value="ECO:0007669"/>
    <property type="project" value="TreeGrafter"/>
</dbReference>
<proteinExistence type="evidence at transcript level"/>
<comment type="function">
    <text evidence="7">E3 ubiquitin-protein ligase which accepts ubiquitin from specific E2 ubiquitin-conjugating enzymes, and transfers it to substrates, generally promoting their degradation by the proteasome. Independently of its E3 ubiquitin-protein ligase activity, acts as an inhibitor of CPSF3 endonuclease activity by blocking CPSF3 active site.</text>
</comment>
<dbReference type="GO" id="GO:0030332">
    <property type="term" value="F:cyclin binding"/>
    <property type="evidence" value="ECO:0007669"/>
    <property type="project" value="TreeGrafter"/>
</dbReference>
<feature type="non-terminal residue" evidence="10">
    <location>
        <position position="1"/>
    </location>
</feature>
<evidence type="ECO:0000256" key="9">
    <source>
        <dbReference type="SAM" id="MobiDB-lite"/>
    </source>
</evidence>
<evidence type="ECO:0000256" key="3">
    <source>
        <dbReference type="ARBA" id="ARBA00013646"/>
    </source>
</evidence>
<dbReference type="GO" id="GO:0061630">
    <property type="term" value="F:ubiquitin protein ligase activity"/>
    <property type="evidence" value="ECO:0007669"/>
    <property type="project" value="UniProtKB-EC"/>
</dbReference>
<comment type="catalytic activity">
    <reaction evidence="1">
        <text>S-ubiquitinyl-[E2 ubiquitin-conjugating enzyme]-L-cysteine + [acceptor protein]-L-lysine = [E2 ubiquitin-conjugating enzyme]-L-cysteine + N(6)-ubiquitinyl-[acceptor protein]-L-lysine.</text>
        <dbReference type="EC" id="2.3.2.26"/>
    </reaction>
</comment>
<comment type="subunit">
    <text evidence="8">Interacts with UBE2C/UbcH10 (E2 ubiquitin-conjugating enzyme). In vitro, interacts with cyclin-B.</text>
</comment>
<dbReference type="GO" id="GO:0006513">
    <property type="term" value="P:protein monoubiquitination"/>
    <property type="evidence" value="ECO:0007669"/>
    <property type="project" value="TreeGrafter"/>
</dbReference>
<dbReference type="InterPro" id="IPR019193">
    <property type="entry name" value="UBQ-conj_enz_E2-bd_prot"/>
</dbReference>
<protein>
    <recommendedName>
        <fullName evidence="3">E3 ubiquitin-protein ligase E3D</fullName>
        <ecNumber evidence="2">2.3.2.26</ecNumber>
    </recommendedName>
    <alternativeName>
        <fullName evidence="6">HECT-type E3 ubiquitin transferase E3D</fullName>
    </alternativeName>
    <alternativeName>
        <fullName evidence="5">UbcH10-binding protein with a HECT-like domain</fullName>
    </alternativeName>
    <alternativeName>
        <fullName evidence="4">Ubiquitin-conjugating enzyme E2C-binding protein</fullName>
    </alternativeName>
</protein>
<evidence type="ECO:0000256" key="1">
    <source>
        <dbReference type="ARBA" id="ARBA00000885"/>
    </source>
</evidence>
<evidence type="ECO:0000256" key="6">
    <source>
        <dbReference type="ARBA" id="ARBA00032298"/>
    </source>
</evidence>
<accession>U5EM33</accession>
<dbReference type="GO" id="GO:0051865">
    <property type="term" value="P:protein autoubiquitination"/>
    <property type="evidence" value="ECO:0007669"/>
    <property type="project" value="TreeGrafter"/>
</dbReference>
<dbReference type="GO" id="GO:0043161">
    <property type="term" value="P:proteasome-mediated ubiquitin-dependent protein catabolic process"/>
    <property type="evidence" value="ECO:0007669"/>
    <property type="project" value="TreeGrafter"/>
</dbReference>
<feature type="region of interest" description="Disordered" evidence="9">
    <location>
        <begin position="169"/>
        <end position="203"/>
    </location>
</feature>
<dbReference type="PANTHER" id="PTHR31531">
    <property type="entry name" value="E3 UBIQUITIN-PROTEIN LIGASE E3D FAMILY MEMBER"/>
    <property type="match status" value="1"/>
</dbReference>
<evidence type="ECO:0000256" key="4">
    <source>
        <dbReference type="ARBA" id="ARBA00029737"/>
    </source>
</evidence>
<feature type="compositionally biased region" description="Low complexity" evidence="9">
    <location>
        <begin position="176"/>
        <end position="191"/>
    </location>
</feature>
<dbReference type="GO" id="GO:0000209">
    <property type="term" value="P:protein polyubiquitination"/>
    <property type="evidence" value="ECO:0007669"/>
    <property type="project" value="TreeGrafter"/>
</dbReference>
<dbReference type="PANTHER" id="PTHR31531:SF2">
    <property type="entry name" value="E3 UBIQUITIN-PROTEIN LIGASE E3D"/>
    <property type="match status" value="1"/>
</dbReference>
<dbReference type="GO" id="GO:0000151">
    <property type="term" value="C:ubiquitin ligase complex"/>
    <property type="evidence" value="ECO:0007669"/>
    <property type="project" value="TreeGrafter"/>
</dbReference>
<dbReference type="GO" id="GO:0005634">
    <property type="term" value="C:nucleus"/>
    <property type="evidence" value="ECO:0007669"/>
    <property type="project" value="TreeGrafter"/>
</dbReference>
<reference evidence="10" key="1">
    <citation type="journal article" date="2014" name="Insect Biochem. Mol. Biol.">
        <title>An insight into the sialome of the frog biting fly, Corethrella appendiculata.</title>
        <authorList>
            <person name="Ribeiro J.M.C."/>
            <person name="Chagas A.C."/>
            <person name="Pham V.M."/>
            <person name="Lounibos L.P."/>
            <person name="Calvo E."/>
        </authorList>
    </citation>
    <scope>NUCLEOTIDE SEQUENCE</scope>
    <source>
        <tissue evidence="10">Salivary glands</tissue>
    </source>
</reference>
<evidence type="ECO:0000256" key="5">
    <source>
        <dbReference type="ARBA" id="ARBA00032234"/>
    </source>
</evidence>
<organism evidence="10">
    <name type="scientific">Corethrella appendiculata</name>
    <dbReference type="NCBI Taxonomy" id="1370023"/>
    <lineage>
        <taxon>Eukaryota</taxon>
        <taxon>Metazoa</taxon>
        <taxon>Ecdysozoa</taxon>
        <taxon>Arthropoda</taxon>
        <taxon>Hexapoda</taxon>
        <taxon>Insecta</taxon>
        <taxon>Pterygota</taxon>
        <taxon>Neoptera</taxon>
        <taxon>Endopterygota</taxon>
        <taxon>Diptera</taxon>
        <taxon>Nematocera</taxon>
        <taxon>Culicoidea</taxon>
        <taxon>Chaoboridae</taxon>
        <taxon>Corethrella</taxon>
    </lineage>
</organism>
<evidence type="ECO:0000313" key="10">
    <source>
        <dbReference type="EMBL" id="JAB55232.1"/>
    </source>
</evidence>
<name>U5EM33_9DIPT</name>
<evidence type="ECO:0000256" key="8">
    <source>
        <dbReference type="ARBA" id="ARBA00064185"/>
    </source>
</evidence>
<evidence type="ECO:0000256" key="7">
    <source>
        <dbReference type="ARBA" id="ARBA00053831"/>
    </source>
</evidence>
<dbReference type="Pfam" id="PF09814">
    <property type="entry name" value="HECT_2"/>
    <property type="match status" value="1"/>
</dbReference>
<evidence type="ECO:0000256" key="2">
    <source>
        <dbReference type="ARBA" id="ARBA00012485"/>
    </source>
</evidence>